<evidence type="ECO:0000313" key="4">
    <source>
        <dbReference type="EMBL" id="RZQ65668.1"/>
    </source>
</evidence>
<reference evidence="4 5" key="1">
    <citation type="submission" date="2019-02" db="EMBL/GenBank/DDBJ databases">
        <title>Draft genome sequence of Amycolatopsis sp. 8-3EHSu isolated from roots of Suaeda maritima.</title>
        <authorList>
            <person name="Duangmal K."/>
            <person name="Chantavorakit T."/>
        </authorList>
    </citation>
    <scope>NUCLEOTIDE SEQUENCE [LARGE SCALE GENOMIC DNA]</scope>
    <source>
        <strain evidence="4 5">8-3EHSu</strain>
    </source>
</reference>
<dbReference type="Proteomes" id="UP000292003">
    <property type="component" value="Unassembled WGS sequence"/>
</dbReference>
<dbReference type="PANTHER" id="PTHR46401">
    <property type="entry name" value="GLYCOSYLTRANSFERASE WBBK-RELATED"/>
    <property type="match status" value="1"/>
</dbReference>
<evidence type="ECO:0000256" key="1">
    <source>
        <dbReference type="ARBA" id="ARBA00022676"/>
    </source>
</evidence>
<dbReference type="RefSeq" id="WP_130473238.1">
    <property type="nucleotide sequence ID" value="NZ_SFCC01000001.1"/>
</dbReference>
<dbReference type="AlphaFoldDB" id="A0A4Q7JEF1"/>
<accession>A0A4Q7JEF1</accession>
<name>A0A4Q7JEF1_9PSEU</name>
<comment type="caution">
    <text evidence="4">The sequence shown here is derived from an EMBL/GenBank/DDBJ whole genome shotgun (WGS) entry which is preliminary data.</text>
</comment>
<dbReference type="GO" id="GO:0009103">
    <property type="term" value="P:lipopolysaccharide biosynthetic process"/>
    <property type="evidence" value="ECO:0007669"/>
    <property type="project" value="TreeGrafter"/>
</dbReference>
<dbReference type="OrthoDB" id="8555507at2"/>
<sequence>MSGQPLRIALLTYRGNPRSGGQGVYVRHLSRELTALGHRVEVISGPPYPDLDPGVPLTRLPGLDLFAEPNPFRTPALRELRTLPDWVEFAGMRRGGFPEPLAFSLRAAWQLRRRRGQFDIVHDNQGLGYGLLACGLPVVATVHHPIAVDRRLALADAESGHAGILRWYGFLTMQHRVARRLPLLLTVSEASRAALTAEMGVEPARTRVVPLAPHGFAPTGTTVPGRIVTTASADEPLKGLRHLLAAMPAVRQACPGAELIVVGKPKPDGPVARLAGDGRFVHGLTEAELAALVSSAEVACVPSLFEGFCLPAVEAMAAGTPVVATTGGALPEVVGEAGMLVPPGDPRALAGALVTVLTEAGLRRRLRAAGLARAAGFSWRRTAEDTVRHYRDLLAPRERVPVC</sequence>
<keyword evidence="5" id="KW-1185">Reference proteome</keyword>
<dbReference type="InterPro" id="IPR028098">
    <property type="entry name" value="Glyco_trans_4-like_N"/>
</dbReference>
<keyword evidence="1" id="KW-0328">Glycosyltransferase</keyword>
<feature type="domain" description="Glycosyltransferase subfamily 4-like N-terminal" evidence="3">
    <location>
        <begin position="20"/>
        <end position="210"/>
    </location>
</feature>
<keyword evidence="2 4" id="KW-0808">Transferase</keyword>
<protein>
    <submittedName>
        <fullName evidence="4">Glycosyltransferase family 1 protein</fullName>
    </submittedName>
</protein>
<dbReference type="Pfam" id="PF13439">
    <property type="entry name" value="Glyco_transf_4"/>
    <property type="match status" value="1"/>
</dbReference>
<evidence type="ECO:0000256" key="2">
    <source>
        <dbReference type="ARBA" id="ARBA00022679"/>
    </source>
</evidence>
<dbReference type="GO" id="GO:0016757">
    <property type="term" value="F:glycosyltransferase activity"/>
    <property type="evidence" value="ECO:0007669"/>
    <property type="project" value="UniProtKB-KW"/>
</dbReference>
<dbReference type="SUPFAM" id="SSF53756">
    <property type="entry name" value="UDP-Glycosyltransferase/glycogen phosphorylase"/>
    <property type="match status" value="1"/>
</dbReference>
<dbReference type="Gene3D" id="3.40.50.2000">
    <property type="entry name" value="Glycogen Phosphorylase B"/>
    <property type="match status" value="2"/>
</dbReference>
<dbReference type="CDD" id="cd03801">
    <property type="entry name" value="GT4_PimA-like"/>
    <property type="match status" value="1"/>
</dbReference>
<dbReference type="EMBL" id="SFCC01000001">
    <property type="protein sequence ID" value="RZQ65668.1"/>
    <property type="molecule type" value="Genomic_DNA"/>
</dbReference>
<organism evidence="4 5">
    <name type="scientific">Amycolatopsis suaedae</name>
    <dbReference type="NCBI Taxonomy" id="2510978"/>
    <lineage>
        <taxon>Bacteria</taxon>
        <taxon>Bacillati</taxon>
        <taxon>Actinomycetota</taxon>
        <taxon>Actinomycetes</taxon>
        <taxon>Pseudonocardiales</taxon>
        <taxon>Pseudonocardiaceae</taxon>
        <taxon>Amycolatopsis</taxon>
    </lineage>
</organism>
<gene>
    <name evidence="4" type="ORF">EWH70_00800</name>
</gene>
<dbReference type="PANTHER" id="PTHR46401:SF2">
    <property type="entry name" value="GLYCOSYLTRANSFERASE WBBK-RELATED"/>
    <property type="match status" value="1"/>
</dbReference>
<proteinExistence type="predicted"/>
<evidence type="ECO:0000313" key="5">
    <source>
        <dbReference type="Proteomes" id="UP000292003"/>
    </source>
</evidence>
<dbReference type="Pfam" id="PF13692">
    <property type="entry name" value="Glyco_trans_1_4"/>
    <property type="match status" value="1"/>
</dbReference>
<evidence type="ECO:0000259" key="3">
    <source>
        <dbReference type="Pfam" id="PF13439"/>
    </source>
</evidence>